<name>A0AA85IPN8_TRIRE</name>
<reference evidence="3" key="2">
    <citation type="submission" date="2023-11" db="UniProtKB">
        <authorList>
            <consortium name="WormBaseParasite"/>
        </authorList>
    </citation>
    <scope>IDENTIFICATION</scope>
</reference>
<dbReference type="Proteomes" id="UP000050795">
    <property type="component" value="Unassembled WGS sequence"/>
</dbReference>
<feature type="chain" id="PRO_5041716369" evidence="1">
    <location>
        <begin position="24"/>
        <end position="86"/>
    </location>
</feature>
<evidence type="ECO:0000256" key="1">
    <source>
        <dbReference type="SAM" id="SignalP"/>
    </source>
</evidence>
<dbReference type="WBParaSite" id="TREG1_111530.1">
    <property type="protein sequence ID" value="TREG1_111530.1"/>
    <property type="gene ID" value="TREG1_111530"/>
</dbReference>
<organism evidence="2 3">
    <name type="scientific">Trichobilharzia regenti</name>
    <name type="common">Nasal bird schistosome</name>
    <dbReference type="NCBI Taxonomy" id="157069"/>
    <lineage>
        <taxon>Eukaryota</taxon>
        <taxon>Metazoa</taxon>
        <taxon>Spiralia</taxon>
        <taxon>Lophotrochozoa</taxon>
        <taxon>Platyhelminthes</taxon>
        <taxon>Trematoda</taxon>
        <taxon>Digenea</taxon>
        <taxon>Strigeidida</taxon>
        <taxon>Schistosomatoidea</taxon>
        <taxon>Schistosomatidae</taxon>
        <taxon>Trichobilharzia</taxon>
    </lineage>
</organism>
<evidence type="ECO:0000313" key="3">
    <source>
        <dbReference type="WBParaSite" id="TREG1_111530.1"/>
    </source>
</evidence>
<protein>
    <submittedName>
        <fullName evidence="3">Uncharacterized protein</fullName>
    </submittedName>
</protein>
<accession>A0AA85IPN8</accession>
<evidence type="ECO:0000313" key="2">
    <source>
        <dbReference type="Proteomes" id="UP000050795"/>
    </source>
</evidence>
<dbReference type="AlphaFoldDB" id="A0AA85IPN8"/>
<keyword evidence="1" id="KW-0732">Signal</keyword>
<feature type="signal peptide" evidence="1">
    <location>
        <begin position="1"/>
        <end position="23"/>
    </location>
</feature>
<reference evidence="2" key="1">
    <citation type="submission" date="2022-06" db="EMBL/GenBank/DDBJ databases">
        <authorList>
            <person name="Berger JAMES D."/>
            <person name="Berger JAMES D."/>
        </authorList>
    </citation>
    <scope>NUCLEOTIDE SEQUENCE [LARGE SCALE GENOMIC DNA]</scope>
</reference>
<proteinExistence type="predicted"/>
<sequence length="86" mass="9663">MSSAYMFFFILVSLFVICQETEAGNVLRGSGEASNETTVATTTVSTKPSEKINPNEPGWKTALRWIRKTLTAMCTLNTYLAYLPWY</sequence>
<keyword evidence="2" id="KW-1185">Reference proteome</keyword>